<accession>A0A9P8V451</accession>
<evidence type="ECO:0000256" key="1">
    <source>
        <dbReference type="SAM" id="MobiDB-lite"/>
    </source>
</evidence>
<dbReference type="Proteomes" id="UP000770015">
    <property type="component" value="Unassembled WGS sequence"/>
</dbReference>
<proteinExistence type="predicted"/>
<protein>
    <submittedName>
        <fullName evidence="2">Uncharacterized protein</fullName>
    </submittedName>
</protein>
<feature type="region of interest" description="Disordered" evidence="1">
    <location>
        <begin position="79"/>
        <end position="123"/>
    </location>
</feature>
<name>A0A9P8V451_9PEZI</name>
<organism evidence="2 3">
    <name type="scientific">Plectosphaerella plurivora</name>
    <dbReference type="NCBI Taxonomy" id="936078"/>
    <lineage>
        <taxon>Eukaryota</taxon>
        <taxon>Fungi</taxon>
        <taxon>Dikarya</taxon>
        <taxon>Ascomycota</taxon>
        <taxon>Pezizomycotina</taxon>
        <taxon>Sordariomycetes</taxon>
        <taxon>Hypocreomycetidae</taxon>
        <taxon>Glomerellales</taxon>
        <taxon>Plectosphaerellaceae</taxon>
        <taxon>Plectosphaerella</taxon>
    </lineage>
</organism>
<dbReference type="EMBL" id="JAGSXJ010000026">
    <property type="protein sequence ID" value="KAH6674014.1"/>
    <property type="molecule type" value="Genomic_DNA"/>
</dbReference>
<reference evidence="2" key="1">
    <citation type="journal article" date="2021" name="Nat. Commun.">
        <title>Genetic determinants of endophytism in the Arabidopsis root mycobiome.</title>
        <authorList>
            <person name="Mesny F."/>
            <person name="Miyauchi S."/>
            <person name="Thiergart T."/>
            <person name="Pickel B."/>
            <person name="Atanasova L."/>
            <person name="Karlsson M."/>
            <person name="Huettel B."/>
            <person name="Barry K.W."/>
            <person name="Haridas S."/>
            <person name="Chen C."/>
            <person name="Bauer D."/>
            <person name="Andreopoulos W."/>
            <person name="Pangilinan J."/>
            <person name="LaButti K."/>
            <person name="Riley R."/>
            <person name="Lipzen A."/>
            <person name="Clum A."/>
            <person name="Drula E."/>
            <person name="Henrissat B."/>
            <person name="Kohler A."/>
            <person name="Grigoriev I.V."/>
            <person name="Martin F.M."/>
            <person name="Hacquard S."/>
        </authorList>
    </citation>
    <scope>NUCLEOTIDE SEQUENCE</scope>
    <source>
        <strain evidence="2">MPI-SDFR-AT-0117</strain>
    </source>
</reference>
<sequence>MIKRQAIALILQGPSHALAAHPVRRATDRTVVPLCEEPSRQTSGVECVSTPLEDENLRVEIIPARVVVRVVVSIDFPVVPPLNQRRPSHPARGRQDFDNGCRRSPARPHDGVDGPPRGSGSGVCAARLAAATLGRPRADAGSGR</sequence>
<evidence type="ECO:0000313" key="2">
    <source>
        <dbReference type="EMBL" id="KAH6674014.1"/>
    </source>
</evidence>
<keyword evidence="3" id="KW-1185">Reference proteome</keyword>
<evidence type="ECO:0000313" key="3">
    <source>
        <dbReference type="Proteomes" id="UP000770015"/>
    </source>
</evidence>
<comment type="caution">
    <text evidence="2">The sequence shown here is derived from an EMBL/GenBank/DDBJ whole genome shotgun (WGS) entry which is preliminary data.</text>
</comment>
<feature type="compositionally biased region" description="Basic and acidic residues" evidence="1">
    <location>
        <begin position="93"/>
        <end position="112"/>
    </location>
</feature>
<dbReference type="AlphaFoldDB" id="A0A9P8V451"/>
<gene>
    <name evidence="2" type="ORF">F5X68DRAFT_214649</name>
</gene>